<evidence type="ECO:0000313" key="4">
    <source>
        <dbReference type="Proteomes" id="UP000761574"/>
    </source>
</evidence>
<dbReference type="SMART" id="SM00465">
    <property type="entry name" value="GIYc"/>
    <property type="match status" value="1"/>
</dbReference>
<organism evidence="3 4">
    <name type="scientific">Shewanella algidipiscicola</name>
    <dbReference type="NCBI Taxonomy" id="614070"/>
    <lineage>
        <taxon>Bacteria</taxon>
        <taxon>Pseudomonadati</taxon>
        <taxon>Pseudomonadota</taxon>
        <taxon>Gammaproteobacteria</taxon>
        <taxon>Alteromonadales</taxon>
        <taxon>Shewanellaceae</taxon>
        <taxon>Shewanella</taxon>
    </lineage>
</organism>
<keyword evidence="4" id="KW-1185">Reference proteome</keyword>
<dbReference type="PANTHER" id="PTHR34477:SF1">
    <property type="entry name" value="UPF0213 PROTEIN YHBQ"/>
    <property type="match status" value="1"/>
</dbReference>
<evidence type="ECO:0000259" key="2">
    <source>
        <dbReference type="PROSITE" id="PS50164"/>
    </source>
</evidence>
<dbReference type="InterPro" id="IPR050190">
    <property type="entry name" value="UPF0213_domain"/>
</dbReference>
<dbReference type="EMBL" id="BPFB01000011">
    <property type="protein sequence ID" value="GIU44928.1"/>
    <property type="molecule type" value="Genomic_DNA"/>
</dbReference>
<name>A0ABQ4PBK5_9GAMM</name>
<evidence type="ECO:0000256" key="1">
    <source>
        <dbReference type="ARBA" id="ARBA00007435"/>
    </source>
</evidence>
<dbReference type="SUPFAM" id="SSF82771">
    <property type="entry name" value="GIY-YIG endonuclease"/>
    <property type="match status" value="1"/>
</dbReference>
<evidence type="ECO:0000313" key="3">
    <source>
        <dbReference type="EMBL" id="GIU44928.1"/>
    </source>
</evidence>
<dbReference type="Proteomes" id="UP000761574">
    <property type="component" value="Unassembled WGS sequence"/>
</dbReference>
<dbReference type="InterPro" id="IPR035901">
    <property type="entry name" value="GIY-YIG_endonuc_sf"/>
</dbReference>
<accession>A0ABQ4PBK5</accession>
<comment type="similarity">
    <text evidence="1">Belongs to the UPF0213 family.</text>
</comment>
<dbReference type="InterPro" id="IPR000305">
    <property type="entry name" value="GIY-YIG_endonuc"/>
</dbReference>
<reference evidence="3 4" key="1">
    <citation type="submission" date="2021-05" db="EMBL/GenBank/DDBJ databases">
        <title>Molecular characterization for Shewanella algae harboring chromosomal blaOXA-55-like strains isolated from clinical and environment sample.</title>
        <authorList>
            <person name="Ohama Y."/>
            <person name="Aoki K."/>
            <person name="Harada S."/>
            <person name="Moriya K."/>
            <person name="Ishii Y."/>
            <person name="Tateda K."/>
        </authorList>
    </citation>
    <scope>NUCLEOTIDE SEQUENCE [LARGE SCALE GENOMIC DNA]</scope>
    <source>
        <strain evidence="3 4">LMG 23746</strain>
    </source>
</reference>
<dbReference type="PROSITE" id="PS50164">
    <property type="entry name" value="GIY_YIG"/>
    <property type="match status" value="1"/>
</dbReference>
<comment type="caution">
    <text evidence="3">The sequence shown here is derived from an EMBL/GenBank/DDBJ whole genome shotgun (WGS) entry which is preliminary data.</text>
</comment>
<feature type="domain" description="GIY-YIG" evidence="2">
    <location>
        <begin position="5"/>
        <end position="83"/>
    </location>
</feature>
<dbReference type="PANTHER" id="PTHR34477">
    <property type="entry name" value="UPF0213 PROTEIN YHBQ"/>
    <property type="match status" value="1"/>
</dbReference>
<protein>
    <recommendedName>
        <fullName evidence="2">GIY-YIG domain-containing protein</fullName>
    </recommendedName>
</protein>
<dbReference type="Gene3D" id="3.40.1440.10">
    <property type="entry name" value="GIY-YIG endonuclease"/>
    <property type="match status" value="1"/>
</dbReference>
<proteinExistence type="inferred from homology"/>
<dbReference type="RefSeq" id="WP_110458761.1">
    <property type="nucleotide sequence ID" value="NZ_BPFB01000011.1"/>
</dbReference>
<sequence length="94" mass="10632">MTTGKPWFLYIVECHKGQLYTGVTTDIARRFKEHQGGGPKAAKFLRGKGPLQLVYHEQLSCHSTALKREIAVKKLTKKQKLTLIQNEAKTHIVS</sequence>
<dbReference type="CDD" id="cd10456">
    <property type="entry name" value="GIY-YIG_UPF0213"/>
    <property type="match status" value="1"/>
</dbReference>
<dbReference type="Pfam" id="PF01541">
    <property type="entry name" value="GIY-YIG"/>
    <property type="match status" value="1"/>
</dbReference>
<gene>
    <name evidence="3" type="ORF">TUM4630_11760</name>
</gene>